<name>A0ABX6XY91_9GAMM</name>
<evidence type="ECO:0000313" key="2">
    <source>
        <dbReference type="Proteomes" id="UP000595058"/>
    </source>
</evidence>
<proteinExistence type="predicted"/>
<accession>A0ABX6XY91</accession>
<gene>
    <name evidence="1" type="ORF">I6G34_06590</name>
</gene>
<keyword evidence="2" id="KW-1185">Reference proteome</keyword>
<dbReference type="EMBL" id="CP065720">
    <property type="protein sequence ID" value="QPT19022.1"/>
    <property type="molecule type" value="Genomic_DNA"/>
</dbReference>
<dbReference type="Proteomes" id="UP000595058">
    <property type="component" value="Chromosome"/>
</dbReference>
<organism evidence="1 2">
    <name type="scientific">Stutzerimonas frequens</name>
    <dbReference type="NCBI Taxonomy" id="2968969"/>
    <lineage>
        <taxon>Bacteria</taxon>
        <taxon>Pseudomonadati</taxon>
        <taxon>Pseudomonadota</taxon>
        <taxon>Gammaproteobacteria</taxon>
        <taxon>Pseudomonadales</taxon>
        <taxon>Pseudomonadaceae</taxon>
        <taxon>Stutzerimonas</taxon>
    </lineage>
</organism>
<dbReference type="GeneID" id="75212959"/>
<evidence type="ECO:0000313" key="1">
    <source>
        <dbReference type="EMBL" id="QPT19022.1"/>
    </source>
</evidence>
<protein>
    <submittedName>
        <fullName evidence="1">Uncharacterized protein</fullName>
    </submittedName>
</protein>
<dbReference type="RefSeq" id="WP_102839362.1">
    <property type="nucleotide sequence ID" value="NZ_CP065720.1"/>
</dbReference>
<sequence>MQVSEKLRDLDLLFTFEDLAKEKGWPVERNDQDNAFADALTQRAWEAFEAAHGPHGRKEGQQLYAEIKKSSKYAHQAEWCRTQGYGYPFKVRIVFDTDGYSVKGGVGGQYRLEDVNLYVLQDGKKIRVR</sequence>
<reference evidence="1 2" key="1">
    <citation type="submission" date="2020-12" db="EMBL/GenBank/DDBJ databases">
        <title>FDA dAtabase for Regulatory Grade micrObial Sequences (FDA-ARGOS): Supporting development and validation of Infectious Disease Dx tests.</title>
        <authorList>
            <person name="Sproer C."/>
            <person name="Gronow S."/>
            <person name="Severitt S."/>
            <person name="Schroder I."/>
            <person name="Tallon L."/>
            <person name="Sadzewicz L."/>
            <person name="Zhao X."/>
            <person name="Boylan J."/>
            <person name="Ott S."/>
            <person name="Bowen H."/>
            <person name="Vavikolanu K."/>
            <person name="Mehta A."/>
            <person name="Aluvathingal J."/>
            <person name="Nadendla S."/>
            <person name="Lowell S."/>
            <person name="Myers T."/>
            <person name="Yan Y."/>
            <person name="Sichtig H."/>
        </authorList>
    </citation>
    <scope>NUCLEOTIDE SEQUENCE [LARGE SCALE GENOMIC DNA]</scope>
    <source>
        <strain evidence="1 2">FDAARGOS_877</strain>
    </source>
</reference>